<evidence type="ECO:0000256" key="2">
    <source>
        <dbReference type="ARBA" id="ARBA00022448"/>
    </source>
</evidence>
<dbReference type="SUPFAM" id="SSF161098">
    <property type="entry name" value="MetI-like"/>
    <property type="match status" value="1"/>
</dbReference>
<accession>A0A0H2M4Y2</accession>
<feature type="transmembrane region" description="Helical" evidence="7">
    <location>
        <begin position="178"/>
        <end position="197"/>
    </location>
</feature>
<comment type="caution">
    <text evidence="9">The sequence shown here is derived from an EMBL/GenBank/DDBJ whole genome shotgun (WGS) entry which is preliminary data.</text>
</comment>
<reference evidence="9 10" key="1">
    <citation type="submission" date="2015-03" db="EMBL/GenBank/DDBJ databases">
        <title>Genome sequence of Variovorax paradoxus TBEA6.</title>
        <authorList>
            <person name="Poehlein A."/>
            <person name="Schuldes J."/>
            <person name="Wuebbeler J.H."/>
            <person name="Hiessl S."/>
            <person name="Steinbuechel A."/>
            <person name="Daniel R."/>
        </authorList>
    </citation>
    <scope>NUCLEOTIDE SEQUENCE [LARGE SCALE GENOMIC DNA]</scope>
    <source>
        <strain evidence="9 10">TBEA6</strain>
    </source>
</reference>
<feature type="transmembrane region" description="Helical" evidence="7">
    <location>
        <begin position="130"/>
        <end position="158"/>
    </location>
</feature>
<protein>
    <submittedName>
        <fullName evidence="9">Glutathione transport system permease protein GsiC</fullName>
    </submittedName>
</protein>
<comment type="subcellular location">
    <subcellularLocation>
        <location evidence="1 7">Cell membrane</location>
        <topology evidence="1 7">Multi-pass membrane protein</topology>
    </subcellularLocation>
</comment>
<dbReference type="Proteomes" id="UP000035170">
    <property type="component" value="Unassembled WGS sequence"/>
</dbReference>
<keyword evidence="10" id="KW-1185">Reference proteome</keyword>
<keyword evidence="3" id="KW-1003">Cell membrane</keyword>
<evidence type="ECO:0000313" key="10">
    <source>
        <dbReference type="Proteomes" id="UP000035170"/>
    </source>
</evidence>
<dbReference type="AlphaFoldDB" id="A0A0H2M4Y2"/>
<feature type="transmembrane region" description="Helical" evidence="7">
    <location>
        <begin position="95"/>
        <end position="118"/>
    </location>
</feature>
<proteinExistence type="inferred from homology"/>
<feature type="transmembrane region" description="Helical" evidence="7">
    <location>
        <begin position="239"/>
        <end position="261"/>
    </location>
</feature>
<dbReference type="PANTHER" id="PTHR43163">
    <property type="entry name" value="DIPEPTIDE TRANSPORT SYSTEM PERMEASE PROTEIN DPPB-RELATED"/>
    <property type="match status" value="1"/>
</dbReference>
<sequence>MLAYLLRRVAMTIPTLLLVAVAVFTLMRLIPGDPVQLMLGEGADPTQLDLMRRQMGLDQPLPAQFLVWLRHALAGDLGVSTTNGLPVLPLILERFQVSAVIVLAAMAIATLIAVPAGLVAAWRKDRAADLAIVGASTLMLSVPSFWLGLLLLMFFGQYLGWLPVVGYVPMAENFTQGLLYVILPVATLALVETGVLTRMSRASTIEILRLEYVTHARAKGVPESQVLRRHVLPNAFNPTLTMIGLILGHLLSGIAVLETVFTLPGLGRLMIDSIFARDYPVLQGCLLFTACIYVVINLIVDMCYPLFDPRVSVQ</sequence>
<dbReference type="GO" id="GO:0005886">
    <property type="term" value="C:plasma membrane"/>
    <property type="evidence" value="ECO:0007669"/>
    <property type="project" value="UniProtKB-SubCell"/>
</dbReference>
<dbReference type="InterPro" id="IPR000515">
    <property type="entry name" value="MetI-like"/>
</dbReference>
<comment type="similarity">
    <text evidence="7">Belongs to the binding-protein-dependent transport system permease family.</text>
</comment>
<dbReference type="PANTHER" id="PTHR43163:SF3">
    <property type="entry name" value="PEPTIDE ABC TRANSPORTER PERMEASE PROTEIN"/>
    <property type="match status" value="1"/>
</dbReference>
<feature type="transmembrane region" description="Helical" evidence="7">
    <location>
        <begin position="281"/>
        <end position="300"/>
    </location>
</feature>
<dbReference type="Gene3D" id="1.10.3720.10">
    <property type="entry name" value="MetI-like"/>
    <property type="match status" value="1"/>
</dbReference>
<dbReference type="PATRIC" id="fig|34073.19.peg.6985"/>
<name>A0A0H2M4Y2_VARPD</name>
<keyword evidence="6 7" id="KW-0472">Membrane</keyword>
<dbReference type="Pfam" id="PF19300">
    <property type="entry name" value="BPD_transp_1_N"/>
    <property type="match status" value="1"/>
</dbReference>
<evidence type="ECO:0000256" key="6">
    <source>
        <dbReference type="ARBA" id="ARBA00023136"/>
    </source>
</evidence>
<dbReference type="EMBL" id="JZWI01000068">
    <property type="protein sequence ID" value="KLN52120.1"/>
    <property type="molecule type" value="Genomic_DNA"/>
</dbReference>
<dbReference type="InterPro" id="IPR045621">
    <property type="entry name" value="BPD_transp_1_N"/>
</dbReference>
<dbReference type="PROSITE" id="PS50928">
    <property type="entry name" value="ABC_TM1"/>
    <property type="match status" value="1"/>
</dbReference>
<evidence type="ECO:0000256" key="7">
    <source>
        <dbReference type="RuleBase" id="RU363032"/>
    </source>
</evidence>
<evidence type="ECO:0000256" key="3">
    <source>
        <dbReference type="ARBA" id="ARBA00022475"/>
    </source>
</evidence>
<evidence type="ECO:0000256" key="4">
    <source>
        <dbReference type="ARBA" id="ARBA00022692"/>
    </source>
</evidence>
<dbReference type="CDD" id="cd06261">
    <property type="entry name" value="TM_PBP2"/>
    <property type="match status" value="1"/>
</dbReference>
<gene>
    <name evidence="9" type="primary">gsiC10</name>
    <name evidence="9" type="ORF">VPARA_67690</name>
</gene>
<organism evidence="9 10">
    <name type="scientific">Variovorax paradoxus</name>
    <dbReference type="NCBI Taxonomy" id="34073"/>
    <lineage>
        <taxon>Bacteria</taxon>
        <taxon>Pseudomonadati</taxon>
        <taxon>Pseudomonadota</taxon>
        <taxon>Betaproteobacteria</taxon>
        <taxon>Burkholderiales</taxon>
        <taxon>Comamonadaceae</taxon>
        <taxon>Variovorax</taxon>
    </lineage>
</organism>
<feature type="transmembrane region" description="Helical" evidence="7">
    <location>
        <begin position="12"/>
        <end position="30"/>
    </location>
</feature>
<feature type="domain" description="ABC transmembrane type-1" evidence="8">
    <location>
        <begin position="95"/>
        <end position="304"/>
    </location>
</feature>
<keyword evidence="5 7" id="KW-1133">Transmembrane helix</keyword>
<keyword evidence="2 7" id="KW-0813">Transport</keyword>
<dbReference type="Pfam" id="PF00528">
    <property type="entry name" value="BPD_transp_1"/>
    <property type="match status" value="1"/>
</dbReference>
<evidence type="ECO:0000256" key="1">
    <source>
        <dbReference type="ARBA" id="ARBA00004651"/>
    </source>
</evidence>
<dbReference type="InterPro" id="IPR035906">
    <property type="entry name" value="MetI-like_sf"/>
</dbReference>
<evidence type="ECO:0000256" key="5">
    <source>
        <dbReference type="ARBA" id="ARBA00022989"/>
    </source>
</evidence>
<evidence type="ECO:0000259" key="8">
    <source>
        <dbReference type="PROSITE" id="PS50928"/>
    </source>
</evidence>
<dbReference type="GO" id="GO:0055085">
    <property type="term" value="P:transmembrane transport"/>
    <property type="evidence" value="ECO:0007669"/>
    <property type="project" value="InterPro"/>
</dbReference>
<dbReference type="RefSeq" id="WP_047787733.1">
    <property type="nucleotide sequence ID" value="NZ_JZWI01000068.1"/>
</dbReference>
<evidence type="ECO:0000313" key="9">
    <source>
        <dbReference type="EMBL" id="KLN52120.1"/>
    </source>
</evidence>
<keyword evidence="4 7" id="KW-0812">Transmembrane</keyword>